<feature type="domain" description="Cation/H+ exchanger transmembrane" evidence="7">
    <location>
        <begin position="118"/>
        <end position="495"/>
    </location>
</feature>
<dbReference type="InterPro" id="IPR038770">
    <property type="entry name" value="Na+/solute_symporter_sf"/>
</dbReference>
<dbReference type="GeneID" id="100198084"/>
<dbReference type="InterPro" id="IPR051843">
    <property type="entry name" value="CPA1_transporter"/>
</dbReference>
<dbReference type="PANTHER" id="PTHR31102:SF1">
    <property type="entry name" value="CATION_H+ EXCHANGER DOMAIN-CONTAINING PROTEIN"/>
    <property type="match status" value="1"/>
</dbReference>
<sequence>MFFFKKVDMAESNNDVIDSCKNTAETKLLLVDNGFKTKANFENDSVSDESLKKPVKGFIKVPKTLKKCLPPRGKPAKFFTIILLCSVIWGTLYAMTGKSALPGGNIFAIYTLLICTSSAGFLLNLFSVPPIFGMLVVGFILRNVPKIDFAKDINPQWSSNLRSVALAVILMRSGLGLDIQALKKLKYTVSRLAFTPCLTEAVTIAISAYFILGMPWLWGFQLGFILGAGSPAVVVPQVLVLQEKGYGIQKGVPTLVVAATSCDDVLAISLFGVFYGVAFSDGNLLFNIFRGPLETVIGLLGGFVIGMLLWYIPSIKGKNVVALRSALLLFCSLFFLFGFVLIKLKGAGALGVLCMATVAGYGWGEQDKVHVEKVFSMIWYYLEPLLFGLIGAEVVIDYLIGSLIGKGLAILFIGLVVRSFTVLLVVSGNNLSFKEKLFCAITWLPKATVQAAIGSIPYSTAKSLGLYKKWQGRVGIEILTIAVLSILVTAPLGALLIAFSGPKCLSKKTDDKDVTSDVQESNAL</sequence>
<dbReference type="Gene3D" id="1.20.1530.20">
    <property type="match status" value="1"/>
</dbReference>
<evidence type="ECO:0000313" key="9">
    <source>
        <dbReference type="RefSeq" id="XP_065647850.1"/>
    </source>
</evidence>
<feature type="transmembrane region" description="Helical" evidence="6">
    <location>
        <begin position="192"/>
        <end position="212"/>
    </location>
</feature>
<proteinExistence type="inferred from homology"/>
<evidence type="ECO:0000313" key="8">
    <source>
        <dbReference type="Proteomes" id="UP001652625"/>
    </source>
</evidence>
<reference evidence="9" key="2">
    <citation type="submission" date="2025-08" db="UniProtKB">
        <authorList>
            <consortium name="RefSeq"/>
        </authorList>
    </citation>
    <scope>IDENTIFICATION</scope>
</reference>
<dbReference type="RefSeq" id="XP_065647850.1">
    <property type="nucleotide sequence ID" value="XM_065791778.1"/>
</dbReference>
<keyword evidence="3 6" id="KW-0812">Transmembrane</keyword>
<evidence type="ECO:0000256" key="5">
    <source>
        <dbReference type="ARBA" id="ARBA00023136"/>
    </source>
</evidence>
<comment type="subcellular location">
    <subcellularLocation>
        <location evidence="1">Membrane</location>
        <topology evidence="1">Multi-pass membrane protein</topology>
    </subcellularLocation>
</comment>
<feature type="transmembrane region" description="Helical" evidence="6">
    <location>
        <begin position="478"/>
        <end position="499"/>
    </location>
</feature>
<evidence type="ECO:0000256" key="4">
    <source>
        <dbReference type="ARBA" id="ARBA00022989"/>
    </source>
</evidence>
<evidence type="ECO:0000256" key="3">
    <source>
        <dbReference type="ARBA" id="ARBA00022692"/>
    </source>
</evidence>
<feature type="transmembrane region" description="Helical" evidence="6">
    <location>
        <begin position="378"/>
        <end position="401"/>
    </location>
</feature>
<comment type="similarity">
    <text evidence="2">Belongs to the monovalent cation:proton antiporter 1 (CPA1) transporter (TC 2.A.36) family.</text>
</comment>
<feature type="transmembrane region" description="Helical" evidence="6">
    <location>
        <begin position="108"/>
        <end position="141"/>
    </location>
</feature>
<feature type="transmembrane region" description="Helical" evidence="6">
    <location>
        <begin position="76"/>
        <end position="96"/>
    </location>
</feature>
<keyword evidence="4 6" id="KW-1133">Transmembrane helix</keyword>
<feature type="transmembrane region" description="Helical" evidence="6">
    <location>
        <begin position="348"/>
        <end position="366"/>
    </location>
</feature>
<dbReference type="PANTHER" id="PTHR31102">
    <property type="match status" value="1"/>
</dbReference>
<feature type="transmembrane region" description="Helical" evidence="6">
    <location>
        <begin position="252"/>
        <end position="275"/>
    </location>
</feature>
<dbReference type="InterPro" id="IPR006153">
    <property type="entry name" value="Cation/H_exchanger_TM"/>
</dbReference>
<evidence type="ECO:0000256" key="1">
    <source>
        <dbReference type="ARBA" id="ARBA00004141"/>
    </source>
</evidence>
<evidence type="ECO:0000256" key="2">
    <source>
        <dbReference type="ARBA" id="ARBA00007367"/>
    </source>
</evidence>
<dbReference type="Pfam" id="PF00999">
    <property type="entry name" value="Na_H_Exchanger"/>
    <property type="match status" value="1"/>
</dbReference>
<gene>
    <name evidence="9" type="primary">LOC100198084</name>
</gene>
<keyword evidence="8" id="KW-1185">Reference proteome</keyword>
<feature type="transmembrane region" description="Helical" evidence="6">
    <location>
        <begin position="295"/>
        <end position="312"/>
    </location>
</feature>
<evidence type="ECO:0000259" key="7">
    <source>
        <dbReference type="Pfam" id="PF00999"/>
    </source>
</evidence>
<feature type="transmembrane region" description="Helical" evidence="6">
    <location>
        <begin position="321"/>
        <end position="342"/>
    </location>
</feature>
<keyword evidence="5 6" id="KW-0472">Membrane</keyword>
<feature type="transmembrane region" description="Helical" evidence="6">
    <location>
        <begin position="407"/>
        <end position="426"/>
    </location>
</feature>
<reference evidence="8" key="1">
    <citation type="submission" date="2025-05" db="UniProtKB">
        <authorList>
            <consortium name="RefSeq"/>
        </authorList>
    </citation>
    <scope>NUCLEOTIDE SEQUENCE [LARGE SCALE GENOMIC DNA]</scope>
</reference>
<name>A0ABM4BFW2_HYDVU</name>
<evidence type="ECO:0000256" key="6">
    <source>
        <dbReference type="SAM" id="Phobius"/>
    </source>
</evidence>
<protein>
    <submittedName>
        <fullName evidence="9">Sodium/hydrogen exchanger 9B2 isoform X2</fullName>
    </submittedName>
</protein>
<dbReference type="Proteomes" id="UP001652625">
    <property type="component" value="Chromosome 02"/>
</dbReference>
<accession>A0ABM4BFW2</accession>
<feature type="transmembrane region" description="Helical" evidence="6">
    <location>
        <begin position="218"/>
        <end position="240"/>
    </location>
</feature>
<organism evidence="8 9">
    <name type="scientific">Hydra vulgaris</name>
    <name type="common">Hydra</name>
    <name type="synonym">Hydra attenuata</name>
    <dbReference type="NCBI Taxonomy" id="6087"/>
    <lineage>
        <taxon>Eukaryota</taxon>
        <taxon>Metazoa</taxon>
        <taxon>Cnidaria</taxon>
        <taxon>Hydrozoa</taxon>
        <taxon>Hydroidolina</taxon>
        <taxon>Anthoathecata</taxon>
        <taxon>Aplanulata</taxon>
        <taxon>Hydridae</taxon>
        <taxon>Hydra</taxon>
    </lineage>
</organism>